<dbReference type="Pfam" id="PF01823">
    <property type="entry name" value="MACPF"/>
    <property type="match status" value="1"/>
</dbReference>
<dbReference type="TCDB" id="1.C.39.5.3">
    <property type="family name" value="the membrane attack complex/perforin (macpf) family"/>
</dbReference>
<evidence type="ECO:0000259" key="2">
    <source>
        <dbReference type="PROSITE" id="PS51412"/>
    </source>
</evidence>
<protein>
    <recommendedName>
        <fullName evidence="2">MACPF domain-containing protein</fullName>
    </recommendedName>
</protein>
<sequence length="987" mass="109096">MWEKLLFCFCAVMACIAGSAAAPRIAKDQTTNHHRSKRAAQAAIAKFAGEAAMDIGGKVVDALGDRIAEAVVENHQEKVVSGLEEYFSGQFDRADEEFDKVLSRGGDLLSGVGSDLKEAKLTMINGRGSNTGDTFSPPDQEIRMEFEHVDDSDEGTTDGITPISYPMGLGSVLMNGCFGTNYSTGDPCYEAFVPIEACANIIDGATFLGVGFDGRGEYSTDSRKKSLIQRSCNGLQGYKEFHVPDTMTVQGIYNTDVETYSFTSVEEYRQYLETKSSVTTATAMFQQEMNKVQGHLAKSGVFGLFYSVGVGFGVQWGSDSEASALSANSAASADLSEGTTQTFVAMLELNVYRYEIFLDFVTPEDLNLAFLRDFLGLPSTYFAIGADREFQNFLLRWGTHYITSAKFGGQLKIVKVKEATEEDNQSTFAQAAQADFKQLFSTYTSVQTQIKSSSWWHDQDFKTDSQLSSGSSSADSASQESLRDQAARVTTDYSNEFMIVQGGNQQIAAAITEFYTTAFGSELKSWLDSIEEFPKAFEFTMALITDLFDMNFDLLFPHGLLDYGCFGSKDLSVDDKGRRYYVEDSEDPNTSQQHANIRFCNFDTQERFTESVTNRRLALERAIAVYLEEGPFVSADFSIPAGEPGCETSELALLHDSNVGAPRWQDMISGGEFNVIFDLPADIPNFLVSKYAVRVKYVKHRWLTMRDGVHPHTYDGHRNGNSGDITWNKISVGGLVMTYDQDTGLFTVTPEDFEASSQVIPDLPDWINDMPVARAEYKSLLRHLSDTGGLDRGLVPCNLRWSNAHRIDATDGGKCIHFTAASEGDIFVVFASIPRDHESWLSVQISPDGVAMYKSLRLVTSQLERAAKGLGTATLYQSYFVCIKDDVEAGTTTVQYGKTPDSEERIVVWMDHQFDQVLSLHYYSFGSGAHPVKIMRVSQSDQPGDDFIACGAGLEKSRGRCVPRNVTEHSCIRNILTKVDMLNVICL</sequence>
<dbReference type="InterPro" id="IPR020864">
    <property type="entry name" value="MACPF"/>
</dbReference>
<dbReference type="PANTHER" id="PTHR46549">
    <property type="entry name" value="MACPF DOMAIN-CONTAINING PROTEIN"/>
    <property type="match status" value="1"/>
</dbReference>
<proteinExistence type="predicted"/>
<dbReference type="PANTHER" id="PTHR46549:SF1">
    <property type="entry name" value="MACPF DOMAIN-CONTAINING PROTEIN"/>
    <property type="match status" value="1"/>
</dbReference>
<dbReference type="PROSITE" id="PS51257">
    <property type="entry name" value="PROKAR_LIPOPROTEIN"/>
    <property type="match status" value="1"/>
</dbReference>
<dbReference type="AlphaFoldDB" id="C3Z435"/>
<name>C3Z435_BRAFL</name>
<feature type="domain" description="MACPF" evidence="2">
    <location>
        <begin position="191"/>
        <end position="578"/>
    </location>
</feature>
<dbReference type="PROSITE" id="PS51412">
    <property type="entry name" value="MACPF_2"/>
    <property type="match status" value="1"/>
</dbReference>
<dbReference type="InParanoid" id="C3Z435"/>
<dbReference type="EMBL" id="GG666578">
    <property type="protein sequence ID" value="EEN52648.1"/>
    <property type="molecule type" value="Genomic_DNA"/>
</dbReference>
<reference evidence="3" key="1">
    <citation type="journal article" date="2008" name="Nature">
        <title>The amphioxus genome and the evolution of the chordate karyotype.</title>
        <authorList>
            <consortium name="US DOE Joint Genome Institute (JGI-PGF)"/>
            <person name="Putnam N.H."/>
            <person name="Butts T."/>
            <person name="Ferrier D.E.K."/>
            <person name="Furlong R.F."/>
            <person name="Hellsten U."/>
            <person name="Kawashima T."/>
            <person name="Robinson-Rechavi M."/>
            <person name="Shoguchi E."/>
            <person name="Terry A."/>
            <person name="Yu J.-K."/>
            <person name="Benito-Gutierrez E.L."/>
            <person name="Dubchak I."/>
            <person name="Garcia-Fernandez J."/>
            <person name="Gibson-Brown J.J."/>
            <person name="Grigoriev I.V."/>
            <person name="Horton A.C."/>
            <person name="de Jong P.J."/>
            <person name="Jurka J."/>
            <person name="Kapitonov V.V."/>
            <person name="Kohara Y."/>
            <person name="Kuroki Y."/>
            <person name="Lindquist E."/>
            <person name="Lucas S."/>
            <person name="Osoegawa K."/>
            <person name="Pennacchio L.A."/>
            <person name="Salamov A.A."/>
            <person name="Satou Y."/>
            <person name="Sauka-Spengler T."/>
            <person name="Schmutz J."/>
            <person name="Shin-I T."/>
            <person name="Toyoda A."/>
            <person name="Bronner-Fraser M."/>
            <person name="Fujiyama A."/>
            <person name="Holland L.Z."/>
            <person name="Holland P.W.H."/>
            <person name="Satoh N."/>
            <person name="Rokhsar D.S."/>
        </authorList>
    </citation>
    <scope>NUCLEOTIDE SEQUENCE [LARGE SCALE GENOMIC DNA]</scope>
    <source>
        <strain evidence="3">S238N-H82</strain>
        <tissue evidence="3">Testes</tissue>
    </source>
</reference>
<accession>C3Z435</accession>
<gene>
    <name evidence="3" type="ORF">BRAFLDRAFT_78467</name>
</gene>
<feature type="chain" id="PRO_5002934292" description="MACPF domain-containing protein" evidence="1">
    <location>
        <begin position="22"/>
        <end position="987"/>
    </location>
</feature>
<organism>
    <name type="scientific">Branchiostoma floridae</name>
    <name type="common">Florida lancelet</name>
    <name type="synonym">Amphioxus</name>
    <dbReference type="NCBI Taxonomy" id="7739"/>
    <lineage>
        <taxon>Eukaryota</taxon>
        <taxon>Metazoa</taxon>
        <taxon>Chordata</taxon>
        <taxon>Cephalochordata</taxon>
        <taxon>Leptocardii</taxon>
        <taxon>Amphioxiformes</taxon>
        <taxon>Branchiostomatidae</taxon>
        <taxon>Branchiostoma</taxon>
    </lineage>
</organism>
<keyword evidence="1" id="KW-0732">Signal</keyword>
<evidence type="ECO:0000313" key="3">
    <source>
        <dbReference type="EMBL" id="EEN52648.1"/>
    </source>
</evidence>
<feature type="signal peptide" evidence="1">
    <location>
        <begin position="1"/>
        <end position="21"/>
    </location>
</feature>
<evidence type="ECO:0000256" key="1">
    <source>
        <dbReference type="SAM" id="SignalP"/>
    </source>
</evidence>